<evidence type="ECO:0000313" key="2">
    <source>
        <dbReference type="EMBL" id="CAE4621321.1"/>
    </source>
</evidence>
<evidence type="ECO:0000256" key="1">
    <source>
        <dbReference type="SAM" id="MobiDB-lite"/>
    </source>
</evidence>
<dbReference type="AlphaFoldDB" id="A0A7S4VNC1"/>
<gene>
    <name evidence="2" type="ORF">DBRI00130_LOCUS22303</name>
</gene>
<dbReference type="EMBL" id="HBNS01028381">
    <property type="protein sequence ID" value="CAE4621321.1"/>
    <property type="molecule type" value="Transcribed_RNA"/>
</dbReference>
<reference evidence="2" key="1">
    <citation type="submission" date="2021-01" db="EMBL/GenBank/DDBJ databases">
        <authorList>
            <person name="Corre E."/>
            <person name="Pelletier E."/>
            <person name="Niang G."/>
            <person name="Scheremetjew M."/>
            <person name="Finn R."/>
            <person name="Kale V."/>
            <person name="Holt S."/>
            <person name="Cochrane G."/>
            <person name="Meng A."/>
            <person name="Brown T."/>
            <person name="Cohen L."/>
        </authorList>
    </citation>
    <scope>NUCLEOTIDE SEQUENCE</scope>
    <source>
        <strain evidence="2">GSO104</strain>
    </source>
</reference>
<name>A0A7S4VNC1_9STRA</name>
<proteinExistence type="predicted"/>
<feature type="compositionally biased region" description="Basic and acidic residues" evidence="1">
    <location>
        <begin position="170"/>
        <end position="192"/>
    </location>
</feature>
<feature type="region of interest" description="Disordered" evidence="1">
    <location>
        <begin position="170"/>
        <end position="213"/>
    </location>
</feature>
<sequence>MQRVPGSLRFLTKCCREADVPLFIINDPRAWGGNTHTDLESAVEDMRKTIKTRIVVKALNIKEGSAFERGRLLGKIETETKWQAKDAARATRQRLMELREKMKRKNQDDWSDFSDEELMDKLADRKVIGVEKHSTGGTNSKDDGSSSVAVTNVVEVRDNMMKVCHECLKHDESNLKEEDGKKVDAEMQHSEDEGSSSSGFDETVDVTSSVGKI</sequence>
<organism evidence="2">
    <name type="scientific">Ditylum brightwellii</name>
    <dbReference type="NCBI Taxonomy" id="49249"/>
    <lineage>
        <taxon>Eukaryota</taxon>
        <taxon>Sar</taxon>
        <taxon>Stramenopiles</taxon>
        <taxon>Ochrophyta</taxon>
        <taxon>Bacillariophyta</taxon>
        <taxon>Mediophyceae</taxon>
        <taxon>Lithodesmiophycidae</taxon>
        <taxon>Lithodesmiales</taxon>
        <taxon>Lithodesmiaceae</taxon>
        <taxon>Ditylum</taxon>
    </lineage>
</organism>
<protein>
    <submittedName>
        <fullName evidence="2">Uncharacterized protein</fullName>
    </submittedName>
</protein>
<accession>A0A7S4VNC1</accession>